<organism evidence="1 2">
    <name type="scientific">Rattus norvegicus</name>
    <name type="common">Rat</name>
    <dbReference type="NCBI Taxonomy" id="10116"/>
    <lineage>
        <taxon>Eukaryota</taxon>
        <taxon>Metazoa</taxon>
        <taxon>Chordata</taxon>
        <taxon>Craniata</taxon>
        <taxon>Vertebrata</taxon>
        <taxon>Euteleostomi</taxon>
        <taxon>Mammalia</taxon>
        <taxon>Eutheria</taxon>
        <taxon>Euarchontoglires</taxon>
        <taxon>Glires</taxon>
        <taxon>Rodentia</taxon>
        <taxon>Myomorpha</taxon>
        <taxon>Muroidea</taxon>
        <taxon>Muridae</taxon>
        <taxon>Murinae</taxon>
        <taxon>Rattus</taxon>
    </lineage>
</organism>
<evidence type="ECO:0000313" key="2">
    <source>
        <dbReference type="Proteomes" id="UP000234681"/>
    </source>
</evidence>
<dbReference type="EMBL" id="CH473952">
    <property type="protein sequence ID" value="EDL82327.1"/>
    <property type="molecule type" value="Genomic_DNA"/>
</dbReference>
<gene>
    <name evidence="1" type="ORF">rCG_28446</name>
</gene>
<dbReference type="Proteomes" id="UP000234681">
    <property type="component" value="Chromosome 2"/>
</dbReference>
<sequence length="15" mass="1741">MWLFSLQVSSSTILE</sequence>
<protein>
    <submittedName>
        <fullName evidence="1">RCG28446</fullName>
    </submittedName>
</protein>
<feature type="non-terminal residue" evidence="1">
    <location>
        <position position="15"/>
    </location>
</feature>
<accession>A6HW41</accession>
<proteinExistence type="predicted"/>
<evidence type="ECO:0000313" key="1">
    <source>
        <dbReference type="EMBL" id="EDL82327.1"/>
    </source>
</evidence>
<name>A6HW41_RAT</name>
<reference evidence="2" key="1">
    <citation type="submission" date="2005-09" db="EMBL/GenBank/DDBJ databases">
        <authorList>
            <person name="Mural R.J."/>
            <person name="Li P.W."/>
            <person name="Adams M.D."/>
            <person name="Amanatides P.G."/>
            <person name="Baden-Tillson H."/>
            <person name="Barnstead M."/>
            <person name="Chin S.H."/>
            <person name="Dew I."/>
            <person name="Evans C.A."/>
            <person name="Ferriera S."/>
            <person name="Flanigan M."/>
            <person name="Fosler C."/>
            <person name="Glodek A."/>
            <person name="Gu Z."/>
            <person name="Holt R.A."/>
            <person name="Jennings D."/>
            <person name="Kraft C.L."/>
            <person name="Lu F."/>
            <person name="Nguyen T."/>
            <person name="Nusskern D.R."/>
            <person name="Pfannkoch C.M."/>
            <person name="Sitter C."/>
            <person name="Sutton G.G."/>
            <person name="Venter J.C."/>
            <person name="Wang Z."/>
            <person name="Woodage T."/>
            <person name="Zheng X.H."/>
            <person name="Zhong F."/>
        </authorList>
    </citation>
    <scope>NUCLEOTIDE SEQUENCE [LARGE SCALE GENOMIC DNA]</scope>
    <source>
        <strain>BN</strain>
        <strain evidence="2">Sprague-Dawley</strain>
    </source>
</reference>